<dbReference type="OrthoDB" id="194443at2759"/>
<dbReference type="InterPro" id="IPR011333">
    <property type="entry name" value="SKP1/BTB/POZ_sf"/>
</dbReference>
<comment type="caution">
    <text evidence="1">The sequence shown here is derived from an EMBL/GenBank/DDBJ whole genome shotgun (WGS) entry which is preliminary data.</text>
</comment>
<accession>A0A9P4NUC7</accession>
<proteinExistence type="predicted"/>
<name>A0A9P4NUC7_9PEZI</name>
<dbReference type="AlphaFoldDB" id="A0A9P4NUC7"/>
<dbReference type="EMBL" id="MU007029">
    <property type="protein sequence ID" value="KAF2431847.1"/>
    <property type="molecule type" value="Genomic_DNA"/>
</dbReference>
<protein>
    <recommendedName>
        <fullName evidence="3">BTB domain-containing protein</fullName>
    </recommendedName>
</protein>
<sequence>MSNQTGFSTDCSNCGQTFPSINQYRRHLSCFDLPSYDTVTVTITPTPSVVCRPPKRGYWPTVILSDNTMMTVTVSDDANSTDKEDFVIPQEYLTAVSQYFENAFQGSFREAAEKKLHFLTELRDADGEDYVYQPEADAKQHELLEIYIFADVYDIPQLRRDILDAFILYQEESPSMCHQVTVEKAYASLPDGSPMLSFLVHAHALWTGNQLWKRDREQWVQHVSKEFLIDVMIKKLRTRK</sequence>
<evidence type="ECO:0008006" key="3">
    <source>
        <dbReference type="Google" id="ProtNLM"/>
    </source>
</evidence>
<dbReference type="Gene3D" id="3.30.710.10">
    <property type="entry name" value="Potassium Channel Kv1.1, Chain A"/>
    <property type="match status" value="1"/>
</dbReference>
<evidence type="ECO:0000313" key="2">
    <source>
        <dbReference type="Proteomes" id="UP000800235"/>
    </source>
</evidence>
<organism evidence="1 2">
    <name type="scientific">Tothia fuscella</name>
    <dbReference type="NCBI Taxonomy" id="1048955"/>
    <lineage>
        <taxon>Eukaryota</taxon>
        <taxon>Fungi</taxon>
        <taxon>Dikarya</taxon>
        <taxon>Ascomycota</taxon>
        <taxon>Pezizomycotina</taxon>
        <taxon>Dothideomycetes</taxon>
        <taxon>Pleosporomycetidae</taxon>
        <taxon>Venturiales</taxon>
        <taxon>Cylindrosympodiaceae</taxon>
        <taxon>Tothia</taxon>
    </lineage>
</organism>
<keyword evidence="2" id="KW-1185">Reference proteome</keyword>
<gene>
    <name evidence="1" type="ORF">EJ08DRAFT_732933</name>
</gene>
<dbReference type="SUPFAM" id="SSF54695">
    <property type="entry name" value="POZ domain"/>
    <property type="match status" value="1"/>
</dbReference>
<evidence type="ECO:0000313" key="1">
    <source>
        <dbReference type="EMBL" id="KAF2431847.1"/>
    </source>
</evidence>
<reference evidence="1" key="1">
    <citation type="journal article" date="2020" name="Stud. Mycol.">
        <title>101 Dothideomycetes genomes: a test case for predicting lifestyles and emergence of pathogens.</title>
        <authorList>
            <person name="Haridas S."/>
            <person name="Albert R."/>
            <person name="Binder M."/>
            <person name="Bloem J."/>
            <person name="Labutti K."/>
            <person name="Salamov A."/>
            <person name="Andreopoulos B."/>
            <person name="Baker S."/>
            <person name="Barry K."/>
            <person name="Bills G."/>
            <person name="Bluhm B."/>
            <person name="Cannon C."/>
            <person name="Castanera R."/>
            <person name="Culley D."/>
            <person name="Daum C."/>
            <person name="Ezra D."/>
            <person name="Gonzalez J."/>
            <person name="Henrissat B."/>
            <person name="Kuo A."/>
            <person name="Liang C."/>
            <person name="Lipzen A."/>
            <person name="Lutzoni F."/>
            <person name="Magnuson J."/>
            <person name="Mondo S."/>
            <person name="Nolan M."/>
            <person name="Ohm R."/>
            <person name="Pangilinan J."/>
            <person name="Park H.-J."/>
            <person name="Ramirez L."/>
            <person name="Alfaro M."/>
            <person name="Sun H."/>
            <person name="Tritt A."/>
            <person name="Yoshinaga Y."/>
            <person name="Zwiers L.-H."/>
            <person name="Turgeon B."/>
            <person name="Goodwin S."/>
            <person name="Spatafora J."/>
            <person name="Crous P."/>
            <person name="Grigoriev I."/>
        </authorList>
    </citation>
    <scope>NUCLEOTIDE SEQUENCE</scope>
    <source>
        <strain evidence="1">CBS 130266</strain>
    </source>
</reference>
<dbReference type="Proteomes" id="UP000800235">
    <property type="component" value="Unassembled WGS sequence"/>
</dbReference>